<organism evidence="2 3">
    <name type="scientific">Romanomermis culicivorax</name>
    <name type="common">Nematode worm</name>
    <dbReference type="NCBI Taxonomy" id="13658"/>
    <lineage>
        <taxon>Eukaryota</taxon>
        <taxon>Metazoa</taxon>
        <taxon>Ecdysozoa</taxon>
        <taxon>Nematoda</taxon>
        <taxon>Enoplea</taxon>
        <taxon>Dorylaimia</taxon>
        <taxon>Mermithida</taxon>
        <taxon>Mermithoidea</taxon>
        <taxon>Mermithidae</taxon>
        <taxon>Romanomermis</taxon>
    </lineage>
</organism>
<keyword evidence="2" id="KW-1185">Reference proteome</keyword>
<sequence length="219" mass="24503">NCISNFDNATIAIGKKAVTDDGSSSTSSGYSANNKKKNKVRKDNVCLVDIHYNKPIGGLSSSTIFVGMEDDSENSLSIGNDFPLMNGDGDMFRKSDIPRDIPNSVNEIAQSSAQARADDNSEENVSIGDDPEDQIETEVFLDEIVRLKSQLKLAQKEWKILFEEKEVKFSSDCLEANISAEAGRHFWHYSNPNKIQLWRNISILNTFSQAREKKFKTIE</sequence>
<evidence type="ECO:0000256" key="1">
    <source>
        <dbReference type="SAM" id="MobiDB-lite"/>
    </source>
</evidence>
<feature type="region of interest" description="Disordered" evidence="1">
    <location>
        <begin position="110"/>
        <end position="129"/>
    </location>
</feature>
<name>A0A915HUA2_ROMCU</name>
<proteinExistence type="predicted"/>
<accession>A0A915HUA2</accession>
<dbReference type="Proteomes" id="UP000887565">
    <property type="component" value="Unplaced"/>
</dbReference>
<dbReference type="WBParaSite" id="nRc.2.0.1.t04982-RA">
    <property type="protein sequence ID" value="nRc.2.0.1.t04982-RA"/>
    <property type="gene ID" value="nRc.2.0.1.g04982"/>
</dbReference>
<dbReference type="AlphaFoldDB" id="A0A915HUA2"/>
<feature type="compositionally biased region" description="Low complexity" evidence="1">
    <location>
        <begin position="20"/>
        <end position="29"/>
    </location>
</feature>
<reference evidence="3" key="1">
    <citation type="submission" date="2022-11" db="UniProtKB">
        <authorList>
            <consortium name="WormBaseParasite"/>
        </authorList>
    </citation>
    <scope>IDENTIFICATION</scope>
</reference>
<feature type="region of interest" description="Disordered" evidence="1">
    <location>
        <begin position="17"/>
        <end position="36"/>
    </location>
</feature>
<evidence type="ECO:0000313" key="3">
    <source>
        <dbReference type="WBParaSite" id="nRc.2.0.1.t04982-RA"/>
    </source>
</evidence>
<protein>
    <submittedName>
        <fullName evidence="3">Uncharacterized protein</fullName>
    </submittedName>
</protein>
<evidence type="ECO:0000313" key="2">
    <source>
        <dbReference type="Proteomes" id="UP000887565"/>
    </source>
</evidence>